<evidence type="ECO:0000256" key="4">
    <source>
        <dbReference type="ARBA" id="ARBA00022989"/>
    </source>
</evidence>
<evidence type="ECO:0000256" key="1">
    <source>
        <dbReference type="ARBA" id="ARBA00004141"/>
    </source>
</evidence>
<dbReference type="PANTHER" id="PTHR12385:SF96">
    <property type="entry name" value="CHOLINE TRANSPORTER-LIKE PROTEIN"/>
    <property type="match status" value="1"/>
</dbReference>
<keyword evidence="3 6" id="KW-0812">Transmembrane</keyword>
<feature type="transmembrane region" description="Helical" evidence="6">
    <location>
        <begin position="183"/>
        <end position="206"/>
    </location>
</feature>
<evidence type="ECO:0000313" key="7">
    <source>
        <dbReference type="EMBL" id="KAJ3663733.1"/>
    </source>
</evidence>
<keyword evidence="5 6" id="KW-0472">Membrane</keyword>
<dbReference type="GO" id="GO:0022857">
    <property type="term" value="F:transmembrane transporter activity"/>
    <property type="evidence" value="ECO:0007669"/>
    <property type="project" value="UniProtKB-UniRule"/>
</dbReference>
<dbReference type="EMBL" id="JALNTZ010000002">
    <property type="protein sequence ID" value="KAJ3663733.1"/>
    <property type="molecule type" value="Genomic_DNA"/>
</dbReference>
<feature type="transmembrane region" description="Helical" evidence="6">
    <location>
        <begin position="218"/>
        <end position="241"/>
    </location>
</feature>
<reference evidence="7" key="1">
    <citation type="journal article" date="2023" name="G3 (Bethesda)">
        <title>Whole genome assemblies of Zophobas morio and Tenebrio molitor.</title>
        <authorList>
            <person name="Kaur S."/>
            <person name="Stinson S.A."/>
            <person name="diCenzo G.C."/>
        </authorList>
    </citation>
    <scope>NUCLEOTIDE SEQUENCE</scope>
    <source>
        <strain evidence="7">QUZm001</strain>
    </source>
</reference>
<name>A0AA38ITS8_9CUCU</name>
<comment type="similarity">
    <text evidence="2 6">Belongs to the CTL (choline transporter-like) family.</text>
</comment>
<keyword evidence="8" id="KW-1185">Reference proteome</keyword>
<comment type="function">
    <text evidence="6">Choline transporter.</text>
</comment>
<comment type="subcellular location">
    <subcellularLocation>
        <location evidence="6">Cell membrane</location>
        <topology evidence="6">Multi-pass membrane protein</topology>
    </subcellularLocation>
    <subcellularLocation>
        <location evidence="1">Membrane</location>
        <topology evidence="1">Multi-pass membrane protein</topology>
    </subcellularLocation>
</comment>
<feature type="transmembrane region" description="Helical" evidence="6">
    <location>
        <begin position="485"/>
        <end position="506"/>
    </location>
</feature>
<feature type="transmembrane region" description="Helical" evidence="6">
    <location>
        <begin position="44"/>
        <end position="63"/>
    </location>
</feature>
<dbReference type="InterPro" id="IPR007603">
    <property type="entry name" value="Choline_transptr-like"/>
</dbReference>
<evidence type="ECO:0000256" key="3">
    <source>
        <dbReference type="ARBA" id="ARBA00022692"/>
    </source>
</evidence>
<keyword evidence="4 6" id="KW-1133">Transmembrane helix</keyword>
<feature type="transmembrane region" description="Helical" evidence="6">
    <location>
        <begin position="154"/>
        <end position="176"/>
    </location>
</feature>
<dbReference type="GO" id="GO:0005886">
    <property type="term" value="C:plasma membrane"/>
    <property type="evidence" value="ECO:0007669"/>
    <property type="project" value="UniProtKB-SubCell"/>
</dbReference>
<evidence type="ECO:0000256" key="6">
    <source>
        <dbReference type="RuleBase" id="RU368066"/>
    </source>
</evidence>
<dbReference type="Proteomes" id="UP001168821">
    <property type="component" value="Unassembled WGS sequence"/>
</dbReference>
<evidence type="ECO:0000256" key="5">
    <source>
        <dbReference type="ARBA" id="ARBA00023136"/>
    </source>
</evidence>
<dbReference type="AlphaFoldDB" id="A0AA38ITS8"/>
<dbReference type="Pfam" id="PF04515">
    <property type="entry name" value="Choline_transpo"/>
    <property type="match status" value="1"/>
</dbReference>
<dbReference type="PANTHER" id="PTHR12385">
    <property type="entry name" value="CHOLINE TRANSPORTER-LIKE (SLC FAMILY 44)"/>
    <property type="match status" value="1"/>
</dbReference>
<feature type="transmembrane region" description="Helical" evidence="6">
    <location>
        <begin position="262"/>
        <end position="284"/>
    </location>
</feature>
<gene>
    <name evidence="7" type="ORF">Zmor_007960</name>
</gene>
<accession>A0AA38ITS8</accession>
<comment type="caution">
    <text evidence="7">The sequence shown here is derived from an EMBL/GenBank/DDBJ whole genome shotgun (WGS) entry which is preliminary data.</text>
</comment>
<protein>
    <recommendedName>
        <fullName evidence="6">Choline transporter-like protein</fullName>
    </recommendedName>
</protein>
<sequence length="552" mass="61705">MGTTSSILREQELNEFRKLNPDEETDFELPIPPEKRKLTDKKGFVIFGILMLILVPFMIYTLVKSDIRRIRHGIDSCGNICGVKNSKVSGVECSGQDYTNMPYVKVNVLTNEKSCTDECPPGYIQGDNSCYGGDPFTGDVSIESVDLWVYCLNLWWKFIIIALITTVLCSLTLILFRYFPGVLVWGVSILSLIVAIALTGIFWWAVTQTRSGDPDKPGFIALALISTIFTISITILFIFLFRKLQLIILLYKETTKAMFAMPGIIFLPILTLVLQLLVLALLVTTTTFMGTSAELKEIENSGNYFYETNGVVKFTMVFNVVVTIWALQFFAGCQYMVIAGSVGQWFFKGDPLKAPIATSFTNTMRFHLGTIAFGSFIITLVAIIKALIKSLISNARLRWLVDCCCGNIEALLKFLSKNAYVETAIYGQSFLRSGRRAAKLLITNLGSVIAINYVGDFILAMTQFLILAISTAIAYGIFLNESFVVLPTVFAFILNLLIVLIVFSVFETIVDTLFICFCEDTALNDGSESKPFKMTTGFKQFMDKSQQVYERN</sequence>
<feature type="transmembrane region" description="Helical" evidence="6">
    <location>
        <begin position="367"/>
        <end position="388"/>
    </location>
</feature>
<evidence type="ECO:0000313" key="8">
    <source>
        <dbReference type="Proteomes" id="UP001168821"/>
    </source>
</evidence>
<organism evidence="7 8">
    <name type="scientific">Zophobas morio</name>
    <dbReference type="NCBI Taxonomy" id="2755281"/>
    <lineage>
        <taxon>Eukaryota</taxon>
        <taxon>Metazoa</taxon>
        <taxon>Ecdysozoa</taxon>
        <taxon>Arthropoda</taxon>
        <taxon>Hexapoda</taxon>
        <taxon>Insecta</taxon>
        <taxon>Pterygota</taxon>
        <taxon>Neoptera</taxon>
        <taxon>Endopterygota</taxon>
        <taxon>Coleoptera</taxon>
        <taxon>Polyphaga</taxon>
        <taxon>Cucujiformia</taxon>
        <taxon>Tenebrionidae</taxon>
        <taxon>Zophobas</taxon>
    </lineage>
</organism>
<feature type="transmembrane region" description="Helical" evidence="6">
    <location>
        <begin position="460"/>
        <end position="478"/>
    </location>
</feature>
<proteinExistence type="inferred from homology"/>
<evidence type="ECO:0000256" key="2">
    <source>
        <dbReference type="ARBA" id="ARBA00007168"/>
    </source>
</evidence>